<evidence type="ECO:0000256" key="10">
    <source>
        <dbReference type="HAMAP-Rule" id="MF_00139"/>
    </source>
</evidence>
<dbReference type="Proteomes" id="UP000275473">
    <property type="component" value="Unassembled WGS sequence"/>
</dbReference>
<evidence type="ECO:0000256" key="9">
    <source>
        <dbReference type="ARBA" id="ARBA00050687"/>
    </source>
</evidence>
<evidence type="ECO:0000256" key="1">
    <source>
        <dbReference type="ARBA" id="ARBA00004844"/>
    </source>
</evidence>
<protein>
    <recommendedName>
        <fullName evidence="10">Bifunctional purine biosynthesis protein PurH</fullName>
    </recommendedName>
    <domain>
        <recommendedName>
            <fullName evidence="10">Phosphoribosylaminoimidazolecarboxamide formyltransferase</fullName>
            <ecNumber evidence="10">2.1.2.3</ecNumber>
        </recommendedName>
        <alternativeName>
            <fullName evidence="10">AICAR transformylase</fullName>
        </alternativeName>
    </domain>
    <domain>
        <recommendedName>
            <fullName evidence="10">IMP cyclohydrolase</fullName>
            <ecNumber evidence="10">3.5.4.10</ecNumber>
        </recommendedName>
        <alternativeName>
            <fullName evidence="10">ATIC</fullName>
        </alternativeName>
        <alternativeName>
            <fullName evidence="10">IMP synthase</fullName>
        </alternativeName>
        <alternativeName>
            <fullName evidence="10">Inosinicase</fullName>
        </alternativeName>
    </domain>
</protein>
<proteinExistence type="inferred from homology"/>
<dbReference type="GO" id="GO:0003937">
    <property type="term" value="F:IMP cyclohydrolase activity"/>
    <property type="evidence" value="ECO:0007669"/>
    <property type="project" value="UniProtKB-UniRule"/>
</dbReference>
<dbReference type="InterPro" id="IPR011607">
    <property type="entry name" value="MGS-like_dom"/>
</dbReference>
<comment type="catalytic activity">
    <reaction evidence="9 10">
        <text>IMP + H2O = 5-formamido-1-(5-phospho-D-ribosyl)imidazole-4-carboxamide</text>
        <dbReference type="Rhea" id="RHEA:18445"/>
        <dbReference type="ChEBI" id="CHEBI:15377"/>
        <dbReference type="ChEBI" id="CHEBI:58053"/>
        <dbReference type="ChEBI" id="CHEBI:58467"/>
        <dbReference type="EC" id="3.5.4.10"/>
    </reaction>
</comment>
<evidence type="ECO:0000256" key="4">
    <source>
        <dbReference type="ARBA" id="ARBA00022679"/>
    </source>
</evidence>
<dbReference type="GO" id="GO:0006189">
    <property type="term" value="P:'de novo' IMP biosynthetic process"/>
    <property type="evidence" value="ECO:0007669"/>
    <property type="project" value="UniProtKB-UniRule"/>
</dbReference>
<comment type="catalytic activity">
    <reaction evidence="8 10">
        <text>(6R)-10-formyltetrahydrofolate + 5-amino-1-(5-phospho-beta-D-ribosyl)imidazole-4-carboxamide = 5-formamido-1-(5-phospho-D-ribosyl)imidazole-4-carboxamide + (6S)-5,6,7,8-tetrahydrofolate</text>
        <dbReference type="Rhea" id="RHEA:22192"/>
        <dbReference type="ChEBI" id="CHEBI:57453"/>
        <dbReference type="ChEBI" id="CHEBI:58467"/>
        <dbReference type="ChEBI" id="CHEBI:58475"/>
        <dbReference type="ChEBI" id="CHEBI:195366"/>
        <dbReference type="EC" id="2.1.2.3"/>
    </reaction>
</comment>
<comment type="pathway">
    <text evidence="1 10">Purine metabolism; IMP biosynthesis via de novo pathway; IMP from 5-formamido-1-(5-phospho-D-ribosyl)imidazole-4-carboxamide: step 1/1.</text>
</comment>
<dbReference type="NCBIfam" id="NF002049">
    <property type="entry name" value="PRK00881.1"/>
    <property type="match status" value="1"/>
</dbReference>
<dbReference type="InterPro" id="IPR036914">
    <property type="entry name" value="MGS-like_dom_sf"/>
</dbReference>
<accession>A0A3M8P532</accession>
<dbReference type="EC" id="3.5.4.10" evidence="10"/>
<keyword evidence="13" id="KW-1185">Reference proteome</keyword>
<dbReference type="SMART" id="SM00798">
    <property type="entry name" value="AICARFT_IMPCHas"/>
    <property type="match status" value="1"/>
</dbReference>
<dbReference type="FunFam" id="3.40.140.20:FF:000002">
    <property type="entry name" value="Bifunctional purine biosynthesis protein PurH"/>
    <property type="match status" value="1"/>
</dbReference>
<dbReference type="SMART" id="SM00851">
    <property type="entry name" value="MGS"/>
    <property type="match status" value="1"/>
</dbReference>
<dbReference type="Gene3D" id="3.40.50.1380">
    <property type="entry name" value="Methylglyoxal synthase-like domain"/>
    <property type="match status" value="1"/>
</dbReference>
<dbReference type="RefSeq" id="WP_123166384.1">
    <property type="nucleotide sequence ID" value="NZ_RIAX01000014.1"/>
</dbReference>
<evidence type="ECO:0000256" key="5">
    <source>
        <dbReference type="ARBA" id="ARBA00022755"/>
    </source>
</evidence>
<evidence type="ECO:0000259" key="11">
    <source>
        <dbReference type="PROSITE" id="PS51855"/>
    </source>
</evidence>
<name>A0A3M8P532_9BACL</name>
<evidence type="ECO:0000256" key="8">
    <source>
        <dbReference type="ARBA" id="ARBA00050488"/>
    </source>
</evidence>
<evidence type="ECO:0000256" key="7">
    <source>
        <dbReference type="ARBA" id="ARBA00023268"/>
    </source>
</evidence>
<dbReference type="Gene3D" id="3.40.140.20">
    <property type="match status" value="2"/>
</dbReference>
<dbReference type="SUPFAM" id="SSF52335">
    <property type="entry name" value="Methylglyoxal synthase-like"/>
    <property type="match status" value="1"/>
</dbReference>
<comment type="similarity">
    <text evidence="3 10">Belongs to the PurH family.</text>
</comment>
<evidence type="ECO:0000256" key="2">
    <source>
        <dbReference type="ARBA" id="ARBA00004954"/>
    </source>
</evidence>
<dbReference type="SUPFAM" id="SSF53927">
    <property type="entry name" value="Cytidine deaminase-like"/>
    <property type="match status" value="1"/>
</dbReference>
<dbReference type="NCBIfam" id="TIGR00355">
    <property type="entry name" value="purH"/>
    <property type="match status" value="1"/>
</dbReference>
<dbReference type="InterPro" id="IPR002695">
    <property type="entry name" value="PurH-like"/>
</dbReference>
<dbReference type="HAMAP" id="MF_00139">
    <property type="entry name" value="PurH"/>
    <property type="match status" value="1"/>
</dbReference>
<dbReference type="OrthoDB" id="9802065at2"/>
<evidence type="ECO:0000256" key="3">
    <source>
        <dbReference type="ARBA" id="ARBA00007667"/>
    </source>
</evidence>
<dbReference type="PROSITE" id="PS51855">
    <property type="entry name" value="MGS"/>
    <property type="match status" value="1"/>
</dbReference>
<keyword evidence="6 10" id="KW-0378">Hydrolase</keyword>
<keyword evidence="4 10" id="KW-0808">Transferase</keyword>
<organism evidence="12 13">
    <name type="scientific">Planococcus salinus</name>
    <dbReference type="NCBI Taxonomy" id="1848460"/>
    <lineage>
        <taxon>Bacteria</taxon>
        <taxon>Bacillati</taxon>
        <taxon>Bacillota</taxon>
        <taxon>Bacilli</taxon>
        <taxon>Bacillales</taxon>
        <taxon>Caryophanaceae</taxon>
        <taxon>Planococcus</taxon>
    </lineage>
</organism>
<dbReference type="FunFam" id="3.40.140.20:FF:000001">
    <property type="entry name" value="Bifunctional purine biosynthesis protein PurH"/>
    <property type="match status" value="1"/>
</dbReference>
<dbReference type="Pfam" id="PF01808">
    <property type="entry name" value="AICARFT_IMPCHas"/>
    <property type="match status" value="1"/>
</dbReference>
<dbReference type="PANTHER" id="PTHR11692">
    <property type="entry name" value="BIFUNCTIONAL PURINE BIOSYNTHESIS PROTEIN PURH"/>
    <property type="match status" value="1"/>
</dbReference>
<sequence length="512" mass="56132">MQKKRALLSVSDKSGILEFAQELETMGYELLSTGGTKRFLEENGVSITAVDEVTNFPEILGGRVKTLHPLVHGGLLAKHDDEEHQQEMAENGISPIDIVCVNLYPFRQTISKPNVKVEDAIENIDIGGPTMLRSAAKNHAYVTVIVDATDYDNVLSELKQQQSTSPETRRRLAAKVFGHTAAYDTYISNYLNDLIGEEYPEQLSFTYELNQTLRYGENPHQKAAFYRNPIGSDFSIAYAHQLHGKELSYNNIQDANAALQIIKEFLMPAAVAVKHMNPCGVGTGDTISEAFAKAYEADATSIFGGIVAVNRLVDEETAKQLSSIFLEIVIAPAFSDEAMELLTQKKNIRLLTIPFDRVRKDKWNTVTVEGGLLVQQPDTFGYDDADIRVATERQPTEQELAALKLGWSVVKHVKSNAIVVCDTDMTLGIGAGQMNRVGAAKIALEQAAERAQGAVMASDAFFPMSDTVEAAAKAGIKAIIQPGGSKKDQDSIDMANQYGIAMVFTGVRHFKH</sequence>
<evidence type="ECO:0000313" key="12">
    <source>
        <dbReference type="EMBL" id="RNF38450.1"/>
    </source>
</evidence>
<dbReference type="InterPro" id="IPR024051">
    <property type="entry name" value="AICAR_Tfase_dup_dom_sf"/>
</dbReference>
<keyword evidence="7 10" id="KW-0511">Multifunctional enzyme</keyword>
<dbReference type="PANTHER" id="PTHR11692:SF0">
    <property type="entry name" value="BIFUNCTIONAL PURINE BIOSYNTHESIS PROTEIN ATIC"/>
    <property type="match status" value="1"/>
</dbReference>
<dbReference type="GO" id="GO:0004643">
    <property type="term" value="F:phosphoribosylaminoimidazolecarboxamide formyltransferase activity"/>
    <property type="evidence" value="ECO:0007669"/>
    <property type="project" value="UniProtKB-UniRule"/>
</dbReference>
<dbReference type="EC" id="2.1.2.3" evidence="10"/>
<gene>
    <name evidence="10 12" type="primary">purH</name>
    <name evidence="12" type="ORF">EEX84_14610</name>
</gene>
<dbReference type="AlphaFoldDB" id="A0A3M8P532"/>
<keyword evidence="5 10" id="KW-0658">Purine biosynthesis</keyword>
<dbReference type="EMBL" id="RIAX01000014">
    <property type="protein sequence ID" value="RNF38450.1"/>
    <property type="molecule type" value="Genomic_DNA"/>
</dbReference>
<comment type="caution">
    <text evidence="12">The sequence shown here is derived from an EMBL/GenBank/DDBJ whole genome shotgun (WGS) entry which is preliminary data.</text>
</comment>
<dbReference type="FunFam" id="3.40.50.1380:FF:000001">
    <property type="entry name" value="Bifunctional purine biosynthesis protein PurH"/>
    <property type="match status" value="1"/>
</dbReference>
<dbReference type="InterPro" id="IPR016193">
    <property type="entry name" value="Cytidine_deaminase-like"/>
</dbReference>
<dbReference type="GO" id="GO:0005829">
    <property type="term" value="C:cytosol"/>
    <property type="evidence" value="ECO:0007669"/>
    <property type="project" value="TreeGrafter"/>
</dbReference>
<dbReference type="CDD" id="cd01421">
    <property type="entry name" value="IMPCH"/>
    <property type="match status" value="1"/>
</dbReference>
<dbReference type="UniPathway" id="UPA00074">
    <property type="reaction ID" value="UER00133"/>
</dbReference>
<evidence type="ECO:0000256" key="6">
    <source>
        <dbReference type="ARBA" id="ARBA00022801"/>
    </source>
</evidence>
<dbReference type="PIRSF" id="PIRSF000414">
    <property type="entry name" value="AICARFT_IMPCHas"/>
    <property type="match status" value="1"/>
</dbReference>
<dbReference type="Pfam" id="PF02142">
    <property type="entry name" value="MGS"/>
    <property type="match status" value="1"/>
</dbReference>
<comment type="domain">
    <text evidence="10">The IMP cyclohydrolase activity resides in the N-terminal region.</text>
</comment>
<reference evidence="12 13" key="1">
    <citation type="journal article" date="2018" name="Int. J. Syst. Evol. Microbiol.">
        <title>Planococcus salinus sp. nov., a moderately halophilic bacterium isolated from a saline-alkali soil.</title>
        <authorList>
            <person name="Gan L."/>
        </authorList>
    </citation>
    <scope>NUCLEOTIDE SEQUENCE [LARGE SCALE GENOMIC DNA]</scope>
    <source>
        <strain evidence="12 13">LCB217</strain>
    </source>
</reference>
<evidence type="ECO:0000313" key="13">
    <source>
        <dbReference type="Proteomes" id="UP000275473"/>
    </source>
</evidence>
<comment type="pathway">
    <text evidence="2 10">Purine metabolism; IMP biosynthesis via de novo pathway; 5-formamido-1-(5-phospho-D-ribosyl)imidazole-4-carboxamide from 5-amino-1-(5-phospho-D-ribosyl)imidazole-4-carboxamide (10-formyl THF route): step 1/1.</text>
</comment>
<feature type="domain" description="MGS-like" evidence="11">
    <location>
        <begin position="1"/>
        <end position="146"/>
    </location>
</feature>